<dbReference type="PATRIC" id="fig|1240687.3.peg.1064"/>
<name>M6FRF2_9LEPT</name>
<comment type="caution">
    <text evidence="1">The sequence shown here is derived from an EMBL/GenBank/DDBJ whole genome shotgun (WGS) entry which is preliminary data.</text>
</comment>
<gene>
    <name evidence="1" type="ORF">LEP1GSC008_3472</name>
</gene>
<dbReference type="AlphaFoldDB" id="M6FRF2"/>
<organism evidence="1 2">
    <name type="scientific">Leptospira kirschneri serovar Bulgarica str. Nikolaevo</name>
    <dbReference type="NCBI Taxonomy" id="1240687"/>
    <lineage>
        <taxon>Bacteria</taxon>
        <taxon>Pseudomonadati</taxon>
        <taxon>Spirochaetota</taxon>
        <taxon>Spirochaetia</taxon>
        <taxon>Leptospirales</taxon>
        <taxon>Leptospiraceae</taxon>
        <taxon>Leptospira</taxon>
    </lineage>
</organism>
<sequence length="39" mass="4793">MPIFKRVFEKFHSMDSQNCFSCPFQYDENRFIFLKKIGI</sequence>
<evidence type="ECO:0000313" key="2">
    <source>
        <dbReference type="Proteomes" id="UP000011980"/>
    </source>
</evidence>
<protein>
    <submittedName>
        <fullName evidence="1">Uncharacterized protein</fullName>
    </submittedName>
</protein>
<dbReference type="EMBL" id="ANCE01000064">
    <property type="protein sequence ID" value="EMK25301.1"/>
    <property type="molecule type" value="Genomic_DNA"/>
</dbReference>
<accession>M6FRF2</accession>
<dbReference type="Proteomes" id="UP000011980">
    <property type="component" value="Unassembled WGS sequence"/>
</dbReference>
<evidence type="ECO:0000313" key="1">
    <source>
        <dbReference type="EMBL" id="EMK25301.1"/>
    </source>
</evidence>
<reference evidence="1 2" key="1">
    <citation type="submission" date="2013-01" db="EMBL/GenBank/DDBJ databases">
        <authorList>
            <person name="Harkins D.M."/>
            <person name="Durkin A.S."/>
            <person name="Brinkac L.M."/>
            <person name="Haft D.H."/>
            <person name="Selengut J.D."/>
            <person name="Sanka R."/>
            <person name="DePew J."/>
            <person name="Purushe J."/>
            <person name="Galloway R.L."/>
            <person name="Vinetz J.M."/>
            <person name="Sutton G.G."/>
            <person name="Nierman W.C."/>
            <person name="Fouts D.E."/>
        </authorList>
    </citation>
    <scope>NUCLEOTIDE SEQUENCE [LARGE SCALE GENOMIC DNA]</scope>
    <source>
        <strain evidence="1 2">Nikolaevo</strain>
    </source>
</reference>
<proteinExistence type="predicted"/>